<dbReference type="Pfam" id="PF03564">
    <property type="entry name" value="DUF1759"/>
    <property type="match status" value="1"/>
</dbReference>
<evidence type="ECO:0000256" key="1">
    <source>
        <dbReference type="PROSITE-ProRule" id="PRU00047"/>
    </source>
</evidence>
<gene>
    <name evidence="3" type="ORF">AFUS01_LOCUS41008</name>
</gene>
<dbReference type="PANTHER" id="PTHR47331">
    <property type="entry name" value="PHD-TYPE DOMAIN-CONTAINING PROTEIN"/>
    <property type="match status" value="1"/>
</dbReference>
<feature type="non-terminal residue" evidence="3">
    <location>
        <position position="1"/>
    </location>
</feature>
<evidence type="ECO:0000259" key="2">
    <source>
        <dbReference type="PROSITE" id="PS50158"/>
    </source>
</evidence>
<dbReference type="OrthoDB" id="8061640at2759"/>
<organism evidence="3 4">
    <name type="scientific">Allacma fusca</name>
    <dbReference type="NCBI Taxonomy" id="39272"/>
    <lineage>
        <taxon>Eukaryota</taxon>
        <taxon>Metazoa</taxon>
        <taxon>Ecdysozoa</taxon>
        <taxon>Arthropoda</taxon>
        <taxon>Hexapoda</taxon>
        <taxon>Collembola</taxon>
        <taxon>Symphypleona</taxon>
        <taxon>Sminthuridae</taxon>
        <taxon>Allacma</taxon>
    </lineage>
</organism>
<accession>A0A8J2PPI7</accession>
<name>A0A8J2PPI7_9HEXA</name>
<dbReference type="InterPro" id="IPR008042">
    <property type="entry name" value="Retrotrans_Pao"/>
</dbReference>
<evidence type="ECO:0000313" key="4">
    <source>
        <dbReference type="Proteomes" id="UP000708208"/>
    </source>
</evidence>
<dbReference type="Pfam" id="PF05380">
    <property type="entry name" value="Peptidase_A17"/>
    <property type="match status" value="1"/>
</dbReference>
<dbReference type="InterPro" id="IPR001878">
    <property type="entry name" value="Znf_CCHC"/>
</dbReference>
<dbReference type="InterPro" id="IPR005312">
    <property type="entry name" value="DUF1759"/>
</dbReference>
<dbReference type="GO" id="GO:0008270">
    <property type="term" value="F:zinc ion binding"/>
    <property type="evidence" value="ECO:0007669"/>
    <property type="project" value="UniProtKB-KW"/>
</dbReference>
<keyword evidence="1" id="KW-0863">Zinc-finger</keyword>
<comment type="caution">
    <text evidence="3">The sequence shown here is derived from an EMBL/GenBank/DDBJ whole genome shotgun (WGS) entry which is preliminary data.</text>
</comment>
<keyword evidence="4" id="KW-1185">Reference proteome</keyword>
<dbReference type="PANTHER" id="PTHR47331:SF4">
    <property type="entry name" value="PEPTIDASE S1 DOMAIN-CONTAINING PROTEIN"/>
    <property type="match status" value="1"/>
</dbReference>
<dbReference type="Proteomes" id="UP000708208">
    <property type="component" value="Unassembled WGS sequence"/>
</dbReference>
<keyword evidence="1" id="KW-0479">Metal-binding</keyword>
<dbReference type="EMBL" id="CAJVCH010559599">
    <property type="protein sequence ID" value="CAG7831255.1"/>
    <property type="molecule type" value="Genomic_DNA"/>
</dbReference>
<dbReference type="PROSITE" id="PS50158">
    <property type="entry name" value="ZF_CCHC"/>
    <property type="match status" value="1"/>
</dbReference>
<feature type="domain" description="CCHC-type" evidence="2">
    <location>
        <begin position="295"/>
        <end position="310"/>
    </location>
</feature>
<sequence length="1014" mass="114030">VNAAFRNPAPSVLDDTVSHMGSSKKRFRLPKLEIQKFGSDLKEWLCFWSLFKKIHEDEDVDSEDKFQYLLQAIIPGSRARELIDSYPPTAANYPKVVESLKQRFGRDDLLVEVYVRELLRLVLNNAMNPKEKVTVTKLYDQLESHIRALDTLGVTSDKCAAMLYPLVESCLPEEVLRAWQRGSALVNATEEEDPSKNRLARMLQFLRSEVEGDERIRLARAGFGIKSKQEKHLKQKDAIEEVPTAAGLFAGENQPTSKNANCIFCEKKHASQECFQAQNMTMPEKKACLQKRRGCFVCLRSGHMGKDCRQFVKCLICSQKHFPILCPELPQKKDQIKKETSTEAKPGLANISSCPEVLLKTLSVKIQVGGKQRKARVIIDDGSHRSYILKHLAEEMQLNEVGTEPIIHALFGGSQTEPVSHRRYEVPLISMDNSFSCVVKMLDQPTICTAIPRVTRGTWCGELKQRKIWISDVGSDCPEIDILIGADAIGRLMTGRVCHLKSGLVAIETKLGWTLMGEVPGGNRSESQTMMVANMLNTDNCISSLWKLELLGITDPAEVSTRKDLEASAKNHFMTTVSMNNEGRYEVHLPWPEGHPVLATNKNIAVRRLATTTNKLVTMGHFDTYNQVLEEWLELGIIEKVPRDEISHFGHYLPHRAVIKPGSLTTKVRPVFDASSHERNSPCLNDCLEKGPNLIEDLPSLIIRFRENRIGVVADIAKAFLQLSLAAKDRDFLRFLWWEDPARKNITVLRHKRVVFGVSSSPFLLGAVIQLHLERAPEHLKETADHLKKAFYVDNVATSVGGESELLKFKEEAQDVMSSGKFDLRGWENTAVAEQMIEPGSAEVSLLGLIWDKFADTLRCERIKDIEEGPVTKRKILAIAHKIFDPIGFTCPVTLYPKFLLQLTWETKSGWDSELPAEISTKFQKWAQELDLLPQVKIPRWIIGGSSEKSNWSIHTFSDASKGAYAASVFLRAVTPNSVHVQLVLAKSRVAPLKALTIPRLELLSCLIGVRLNK</sequence>
<proteinExistence type="predicted"/>
<protein>
    <recommendedName>
        <fullName evidence="2">CCHC-type domain-containing protein</fullName>
    </recommendedName>
</protein>
<keyword evidence="1" id="KW-0862">Zinc</keyword>
<evidence type="ECO:0000313" key="3">
    <source>
        <dbReference type="EMBL" id="CAG7831255.1"/>
    </source>
</evidence>
<feature type="non-terminal residue" evidence="3">
    <location>
        <position position="1014"/>
    </location>
</feature>
<reference evidence="3" key="1">
    <citation type="submission" date="2021-06" db="EMBL/GenBank/DDBJ databases">
        <authorList>
            <person name="Hodson N. C."/>
            <person name="Mongue J. A."/>
            <person name="Jaron S. K."/>
        </authorList>
    </citation>
    <scope>NUCLEOTIDE SEQUENCE</scope>
</reference>
<dbReference type="AlphaFoldDB" id="A0A8J2PPI7"/>
<dbReference type="GO" id="GO:0003676">
    <property type="term" value="F:nucleic acid binding"/>
    <property type="evidence" value="ECO:0007669"/>
    <property type="project" value="InterPro"/>
</dbReference>